<protein>
    <submittedName>
        <fullName evidence="11">High-affinity branched-chain amino acid transport system permease protein LivH</fullName>
    </submittedName>
</protein>
<reference evidence="11" key="1">
    <citation type="submission" date="2017-02" db="EMBL/GenBank/DDBJ databases">
        <title>Delving into the versatile metabolic prowess of the omnipresent phylum Bacteroidetes.</title>
        <authorList>
            <person name="Nobu M.K."/>
            <person name="Mei R."/>
            <person name="Narihiro T."/>
            <person name="Kuroda K."/>
            <person name="Liu W.-T."/>
        </authorList>
    </citation>
    <scope>NUCLEOTIDE SEQUENCE</scope>
    <source>
        <strain evidence="11">ADurb.Bin276</strain>
    </source>
</reference>
<evidence type="ECO:0000256" key="4">
    <source>
        <dbReference type="ARBA" id="ARBA00022519"/>
    </source>
</evidence>
<comment type="similarity">
    <text evidence="9">Belongs to the binding-protein-dependent transport system permease family. LivHM subfamily.</text>
</comment>
<evidence type="ECO:0000256" key="1">
    <source>
        <dbReference type="ARBA" id="ARBA00004651"/>
    </source>
</evidence>
<sequence>MLSLGYVLQQTMNGVILGCIYSLLALGMTVVYGILRLINFAHGALITLGAFFVYFVSVRYGLSFIAGIFLVIGFGGLMGLVLDLIAYRKLRGGPEVALLITSIGFYTFIENFLKLIVSPQPYAFKTPDYLNILYRMRFLTFRSIDLFIILSSIAIMIAFSIFIKKSKMGIAMRATAENLEVANMMGIEINKVISVAFILGSAIAAFTGFLWGAKYGQISYDMGFLTGVKAFVAVVVGGVGSIPGAMLGGFVLGVAEILSVALLPTRFAEYRDGIVFAILILVLLIKPSGIMGVKEEIRV</sequence>
<dbReference type="Pfam" id="PF02653">
    <property type="entry name" value="BPD_transp_2"/>
    <property type="match status" value="1"/>
</dbReference>
<accession>A0A1V5T144</accession>
<dbReference type="InterPro" id="IPR052157">
    <property type="entry name" value="BCAA_transport_permease"/>
</dbReference>
<gene>
    <name evidence="11" type="primary">livH_1</name>
    <name evidence="11" type="ORF">BWY41_00640</name>
</gene>
<dbReference type="PANTHER" id="PTHR11795:SF371">
    <property type="entry name" value="HIGH-AFFINITY BRANCHED-CHAIN AMINO ACID TRANSPORT SYSTEM PERMEASE PROTEIN LIVH"/>
    <property type="match status" value="1"/>
</dbReference>
<feature type="transmembrane region" description="Helical" evidence="10">
    <location>
        <begin position="97"/>
        <end position="117"/>
    </location>
</feature>
<keyword evidence="3" id="KW-1003">Cell membrane</keyword>
<evidence type="ECO:0000256" key="9">
    <source>
        <dbReference type="ARBA" id="ARBA00037998"/>
    </source>
</evidence>
<dbReference type="GO" id="GO:0042941">
    <property type="term" value="P:D-alanine transmembrane transport"/>
    <property type="evidence" value="ECO:0007669"/>
    <property type="project" value="TreeGrafter"/>
</dbReference>
<feature type="transmembrane region" description="Helical" evidence="10">
    <location>
        <begin position="12"/>
        <end position="35"/>
    </location>
</feature>
<evidence type="ECO:0000256" key="3">
    <source>
        <dbReference type="ARBA" id="ARBA00022475"/>
    </source>
</evidence>
<evidence type="ECO:0000256" key="10">
    <source>
        <dbReference type="SAM" id="Phobius"/>
    </source>
</evidence>
<dbReference type="PANTHER" id="PTHR11795">
    <property type="entry name" value="BRANCHED-CHAIN AMINO ACID TRANSPORT SYSTEM PERMEASE PROTEIN LIVH"/>
    <property type="match status" value="1"/>
</dbReference>
<keyword evidence="6" id="KW-0029">Amino-acid transport</keyword>
<evidence type="ECO:0000256" key="6">
    <source>
        <dbReference type="ARBA" id="ARBA00022970"/>
    </source>
</evidence>
<dbReference type="AlphaFoldDB" id="A0A1V5T144"/>
<keyword evidence="7 10" id="KW-1133">Transmembrane helix</keyword>
<proteinExistence type="inferred from homology"/>
<name>A0A1V5T144_9BACT</name>
<feature type="transmembrane region" description="Helical" evidence="10">
    <location>
        <begin position="64"/>
        <end position="85"/>
    </location>
</feature>
<organism evidence="11">
    <name type="scientific">Candidatus Atribacter allofermentans</name>
    <dbReference type="NCBI Taxonomy" id="1852833"/>
    <lineage>
        <taxon>Bacteria</taxon>
        <taxon>Pseudomonadati</taxon>
        <taxon>Atribacterota</taxon>
        <taxon>Atribacteria</taxon>
        <taxon>Atribacterales</taxon>
        <taxon>Atribacteraceae</taxon>
        <taxon>Atribacter</taxon>
    </lineage>
</organism>
<feature type="transmembrane region" description="Helical" evidence="10">
    <location>
        <begin position="231"/>
        <end position="262"/>
    </location>
</feature>
<feature type="transmembrane region" description="Helical" evidence="10">
    <location>
        <begin position="40"/>
        <end position="58"/>
    </location>
</feature>
<feature type="transmembrane region" description="Helical" evidence="10">
    <location>
        <begin position="274"/>
        <end position="293"/>
    </location>
</feature>
<dbReference type="GO" id="GO:0005886">
    <property type="term" value="C:plasma membrane"/>
    <property type="evidence" value="ECO:0007669"/>
    <property type="project" value="UniProtKB-SubCell"/>
</dbReference>
<dbReference type="InterPro" id="IPR001851">
    <property type="entry name" value="ABC_transp_permease"/>
</dbReference>
<evidence type="ECO:0000313" key="11">
    <source>
        <dbReference type="EMBL" id="OQA60418.1"/>
    </source>
</evidence>
<dbReference type="GO" id="GO:0015192">
    <property type="term" value="F:L-phenylalanine transmembrane transporter activity"/>
    <property type="evidence" value="ECO:0007669"/>
    <property type="project" value="TreeGrafter"/>
</dbReference>
<dbReference type="GO" id="GO:0015188">
    <property type="term" value="F:L-isoleucine transmembrane transporter activity"/>
    <property type="evidence" value="ECO:0007669"/>
    <property type="project" value="TreeGrafter"/>
</dbReference>
<evidence type="ECO:0000256" key="7">
    <source>
        <dbReference type="ARBA" id="ARBA00022989"/>
    </source>
</evidence>
<dbReference type="CDD" id="cd06582">
    <property type="entry name" value="TM_PBP1_LivH_like"/>
    <property type="match status" value="1"/>
</dbReference>
<keyword evidence="8 10" id="KW-0472">Membrane</keyword>
<comment type="subcellular location">
    <subcellularLocation>
        <location evidence="1">Cell membrane</location>
        <topology evidence="1">Multi-pass membrane protein</topology>
    </subcellularLocation>
</comment>
<feature type="transmembrane region" description="Helical" evidence="10">
    <location>
        <begin position="192"/>
        <end position="211"/>
    </location>
</feature>
<dbReference type="Proteomes" id="UP000485569">
    <property type="component" value="Unassembled WGS sequence"/>
</dbReference>
<dbReference type="EMBL" id="MWBQ01000037">
    <property type="protein sequence ID" value="OQA60418.1"/>
    <property type="molecule type" value="Genomic_DNA"/>
</dbReference>
<dbReference type="GO" id="GO:0015190">
    <property type="term" value="F:L-leucine transmembrane transporter activity"/>
    <property type="evidence" value="ECO:0007669"/>
    <property type="project" value="TreeGrafter"/>
</dbReference>
<evidence type="ECO:0000256" key="5">
    <source>
        <dbReference type="ARBA" id="ARBA00022692"/>
    </source>
</evidence>
<dbReference type="GO" id="GO:0005304">
    <property type="term" value="F:L-valine transmembrane transporter activity"/>
    <property type="evidence" value="ECO:0007669"/>
    <property type="project" value="TreeGrafter"/>
</dbReference>
<evidence type="ECO:0000256" key="8">
    <source>
        <dbReference type="ARBA" id="ARBA00023136"/>
    </source>
</evidence>
<dbReference type="GO" id="GO:1903806">
    <property type="term" value="P:L-isoleucine import across plasma membrane"/>
    <property type="evidence" value="ECO:0007669"/>
    <property type="project" value="TreeGrafter"/>
</dbReference>
<comment type="caution">
    <text evidence="11">The sequence shown here is derived from an EMBL/GenBank/DDBJ whole genome shotgun (WGS) entry which is preliminary data.</text>
</comment>
<evidence type="ECO:0000256" key="2">
    <source>
        <dbReference type="ARBA" id="ARBA00022448"/>
    </source>
</evidence>
<feature type="transmembrane region" description="Helical" evidence="10">
    <location>
        <begin position="144"/>
        <end position="163"/>
    </location>
</feature>
<keyword evidence="5 10" id="KW-0812">Transmembrane</keyword>
<keyword evidence="4" id="KW-0997">Cell inner membrane</keyword>
<keyword evidence="2" id="KW-0813">Transport</keyword>
<dbReference type="GO" id="GO:0015808">
    <property type="term" value="P:L-alanine transport"/>
    <property type="evidence" value="ECO:0007669"/>
    <property type="project" value="TreeGrafter"/>
</dbReference>